<protein>
    <submittedName>
        <fullName evidence="1">Uncharacterized protein</fullName>
    </submittedName>
</protein>
<proteinExistence type="predicted"/>
<reference evidence="1" key="1">
    <citation type="submission" date="2020-05" db="EMBL/GenBank/DDBJ databases">
        <authorList>
            <person name="Chiriac C."/>
            <person name="Salcher M."/>
            <person name="Ghai R."/>
            <person name="Kavagutti S V."/>
        </authorList>
    </citation>
    <scope>NUCLEOTIDE SEQUENCE</scope>
</reference>
<accession>A0A6J7WP77</accession>
<dbReference type="EMBL" id="LR798261">
    <property type="protein sequence ID" value="CAB5218668.1"/>
    <property type="molecule type" value="Genomic_DNA"/>
</dbReference>
<name>A0A6J7WP77_9CAUD</name>
<gene>
    <name evidence="1" type="ORF">UFOVP218_48</name>
</gene>
<organism evidence="1">
    <name type="scientific">uncultured Caudovirales phage</name>
    <dbReference type="NCBI Taxonomy" id="2100421"/>
    <lineage>
        <taxon>Viruses</taxon>
        <taxon>Duplodnaviria</taxon>
        <taxon>Heunggongvirae</taxon>
        <taxon>Uroviricota</taxon>
        <taxon>Caudoviricetes</taxon>
        <taxon>Peduoviridae</taxon>
        <taxon>Maltschvirus</taxon>
        <taxon>Maltschvirus maltsch</taxon>
    </lineage>
</organism>
<evidence type="ECO:0000313" key="1">
    <source>
        <dbReference type="EMBL" id="CAB5218668.1"/>
    </source>
</evidence>
<sequence>MKTKGNKTKLNTFVFNFGAPILSHKIGSCQAFFNNLFFVGV</sequence>